<proteinExistence type="inferred from homology"/>
<dbReference type="InterPro" id="IPR036866">
    <property type="entry name" value="RibonucZ/Hydroxyglut_hydro"/>
</dbReference>
<evidence type="ECO:0000259" key="2">
    <source>
        <dbReference type="SMART" id="SM00849"/>
    </source>
</evidence>
<dbReference type="GO" id="GO:0017001">
    <property type="term" value="P:antibiotic catabolic process"/>
    <property type="evidence" value="ECO:0007669"/>
    <property type="project" value="UniProtKB-ARBA"/>
</dbReference>
<dbReference type="PANTHER" id="PTHR42951">
    <property type="entry name" value="METALLO-BETA-LACTAMASE DOMAIN-CONTAINING"/>
    <property type="match status" value="1"/>
</dbReference>
<comment type="similarity">
    <text evidence="1">Belongs to the metallo-beta-lactamase superfamily. Class-B beta-lactamase family.</text>
</comment>
<dbReference type="InterPro" id="IPR001279">
    <property type="entry name" value="Metallo-B-lactamas"/>
</dbReference>
<dbReference type="PANTHER" id="PTHR42951:SF4">
    <property type="entry name" value="ACYL-COENZYME A THIOESTERASE MBLAC2"/>
    <property type="match status" value="1"/>
</dbReference>
<organism evidence="3 4">
    <name type="scientific">Polaromonas eurypsychrophila</name>
    <dbReference type="NCBI Taxonomy" id="1614635"/>
    <lineage>
        <taxon>Bacteria</taxon>
        <taxon>Pseudomonadati</taxon>
        <taxon>Pseudomonadota</taxon>
        <taxon>Betaproteobacteria</taxon>
        <taxon>Burkholderiales</taxon>
        <taxon>Comamonadaceae</taxon>
        <taxon>Polaromonas</taxon>
    </lineage>
</organism>
<accession>A0A916SFW7</accession>
<name>A0A916SFW7_9BURK</name>
<dbReference type="RefSeq" id="WP_229676277.1">
    <property type="nucleotide sequence ID" value="NZ_BMIG01000006.1"/>
</dbReference>
<evidence type="ECO:0000313" key="3">
    <source>
        <dbReference type="EMBL" id="GGA98516.1"/>
    </source>
</evidence>
<dbReference type="InterPro" id="IPR050855">
    <property type="entry name" value="NDM-1-like"/>
</dbReference>
<reference evidence="3" key="2">
    <citation type="submission" date="2020-09" db="EMBL/GenBank/DDBJ databases">
        <authorList>
            <person name="Sun Q."/>
            <person name="Zhou Y."/>
        </authorList>
    </citation>
    <scope>NUCLEOTIDE SEQUENCE</scope>
    <source>
        <strain evidence="3">CGMCC 1.15322</strain>
    </source>
</reference>
<dbReference type="EMBL" id="BMIG01000006">
    <property type="protein sequence ID" value="GGA98516.1"/>
    <property type="molecule type" value="Genomic_DNA"/>
</dbReference>
<dbReference type="AlphaFoldDB" id="A0A916SFW7"/>
<gene>
    <name evidence="3" type="primary">cphA2</name>
    <name evidence="3" type="ORF">GCM10011496_19500</name>
</gene>
<comment type="caution">
    <text evidence="3">The sequence shown here is derived from an EMBL/GenBank/DDBJ whole genome shotgun (WGS) entry which is preliminary data.</text>
</comment>
<dbReference type="SMART" id="SM00849">
    <property type="entry name" value="Lactamase_B"/>
    <property type="match status" value="1"/>
</dbReference>
<dbReference type="CDD" id="cd16282">
    <property type="entry name" value="metallo-hydrolase-like_MBL-fold"/>
    <property type="match status" value="1"/>
</dbReference>
<dbReference type="Gene3D" id="3.60.15.10">
    <property type="entry name" value="Ribonuclease Z/Hydroxyacylglutathione hydrolase-like"/>
    <property type="match status" value="1"/>
</dbReference>
<feature type="domain" description="Metallo-beta-lactamase" evidence="2">
    <location>
        <begin position="19"/>
        <end position="206"/>
    </location>
</feature>
<reference evidence="3" key="1">
    <citation type="journal article" date="2014" name="Int. J. Syst. Evol. Microbiol.">
        <title>Complete genome sequence of Corynebacterium casei LMG S-19264T (=DSM 44701T), isolated from a smear-ripened cheese.</title>
        <authorList>
            <consortium name="US DOE Joint Genome Institute (JGI-PGF)"/>
            <person name="Walter F."/>
            <person name="Albersmeier A."/>
            <person name="Kalinowski J."/>
            <person name="Ruckert C."/>
        </authorList>
    </citation>
    <scope>NUCLEOTIDE SEQUENCE</scope>
    <source>
        <strain evidence="3">CGMCC 1.15322</strain>
    </source>
</reference>
<evidence type="ECO:0000313" key="4">
    <source>
        <dbReference type="Proteomes" id="UP000620596"/>
    </source>
</evidence>
<evidence type="ECO:0000256" key="1">
    <source>
        <dbReference type="ARBA" id="ARBA00005250"/>
    </source>
</evidence>
<protein>
    <submittedName>
        <fullName evidence="3">MBL fold metallo-hydrolase</fullName>
    </submittedName>
</protein>
<dbReference type="Pfam" id="PF00753">
    <property type="entry name" value="Lactamase_B"/>
    <property type="match status" value="1"/>
</dbReference>
<sequence length="280" mass="30774">MWYVQGASALGSQANKNFISNAAFIVGKTGVVVVDALGSPALAKGLIQAIAKITPLKVTHVIVTHYHADHIYGLQEFKKIGAKIIAHPAAKEYLHSDTAKHRLAASRAELFPWIDENTTLIEADTWIDRDVALNLSGVDLLIKKAGPAHTPEDLIVFFDGEKILFAGDLVFRGRIPFIGPTADTAPWIASLKTMQDLNASAVVPGHGAAFKSAKEDIAQLQDYLIYLRTIMGKAVNDLDLFDEAYAAADWSRFEKLPLFRFANRMNAYNTYLQLLDVKKP</sequence>
<keyword evidence="4" id="KW-1185">Reference proteome</keyword>
<dbReference type="Proteomes" id="UP000620596">
    <property type="component" value="Unassembled WGS sequence"/>
</dbReference>
<dbReference type="SUPFAM" id="SSF56281">
    <property type="entry name" value="Metallo-hydrolase/oxidoreductase"/>
    <property type="match status" value="1"/>
</dbReference>